<evidence type="ECO:0000313" key="1">
    <source>
        <dbReference type="EMBL" id="KAG5594895.1"/>
    </source>
</evidence>
<organism evidence="1 2">
    <name type="scientific">Solanum commersonii</name>
    <name type="common">Commerson's wild potato</name>
    <name type="synonym">Commerson's nightshade</name>
    <dbReference type="NCBI Taxonomy" id="4109"/>
    <lineage>
        <taxon>Eukaryota</taxon>
        <taxon>Viridiplantae</taxon>
        <taxon>Streptophyta</taxon>
        <taxon>Embryophyta</taxon>
        <taxon>Tracheophyta</taxon>
        <taxon>Spermatophyta</taxon>
        <taxon>Magnoliopsida</taxon>
        <taxon>eudicotyledons</taxon>
        <taxon>Gunneridae</taxon>
        <taxon>Pentapetalae</taxon>
        <taxon>asterids</taxon>
        <taxon>lamiids</taxon>
        <taxon>Solanales</taxon>
        <taxon>Solanaceae</taxon>
        <taxon>Solanoideae</taxon>
        <taxon>Solaneae</taxon>
        <taxon>Solanum</taxon>
    </lineage>
</organism>
<reference evidence="1 2" key="1">
    <citation type="submission" date="2020-09" db="EMBL/GenBank/DDBJ databases">
        <title>De no assembly of potato wild relative species, Solanum commersonii.</title>
        <authorList>
            <person name="Cho K."/>
        </authorList>
    </citation>
    <scope>NUCLEOTIDE SEQUENCE [LARGE SCALE GENOMIC DNA]</scope>
    <source>
        <strain evidence="1">LZ3.2</strain>
        <tissue evidence="1">Leaf</tissue>
    </source>
</reference>
<dbReference type="EMBL" id="JACXVP010000007">
    <property type="protein sequence ID" value="KAG5594895.1"/>
    <property type="molecule type" value="Genomic_DNA"/>
</dbReference>
<evidence type="ECO:0000313" key="2">
    <source>
        <dbReference type="Proteomes" id="UP000824120"/>
    </source>
</evidence>
<gene>
    <name evidence="1" type="ORF">H5410_036127</name>
</gene>
<proteinExistence type="predicted"/>
<keyword evidence="2" id="KW-1185">Reference proteome</keyword>
<comment type="caution">
    <text evidence="1">The sequence shown here is derived from an EMBL/GenBank/DDBJ whole genome shotgun (WGS) entry which is preliminary data.</text>
</comment>
<sequence length="79" mass="9616">MKNSIFRESQKAFERLIGLNRRYKYIFIALMGPFQRSYELDQYQRKLGDNKQRLTMKFIKNNVEIMVTSVYIRCDALER</sequence>
<dbReference type="OrthoDB" id="1325115at2759"/>
<protein>
    <submittedName>
        <fullName evidence="1">Uncharacterized protein</fullName>
    </submittedName>
</protein>
<name>A0A9J5Y4R5_SOLCO</name>
<accession>A0A9J5Y4R5</accession>
<dbReference type="AlphaFoldDB" id="A0A9J5Y4R5"/>
<dbReference type="Proteomes" id="UP000824120">
    <property type="component" value="Chromosome 7"/>
</dbReference>